<gene>
    <name evidence="1" type="ORF">CJOHNSTONI_LOCUS4296</name>
</gene>
<dbReference type="EMBL" id="CAKAEH010001290">
    <property type="protein sequence ID" value="CAG9534128.1"/>
    <property type="molecule type" value="Genomic_DNA"/>
</dbReference>
<dbReference type="Proteomes" id="UP000746747">
    <property type="component" value="Unassembled WGS sequence"/>
</dbReference>
<accession>A0A8J2M2U1</accession>
<comment type="caution">
    <text evidence="1">The sequence shown here is derived from an EMBL/GenBank/DDBJ whole genome shotgun (WGS) entry which is preliminary data.</text>
</comment>
<dbReference type="AlphaFoldDB" id="A0A8J2M2U1"/>
<name>A0A8J2M2U1_9BILA</name>
<sequence length="70" mass="7578">MSTKGGALPWLLSGRYFSSILAPAGVYVCGLEERGVESICSCFLQHAQLITVLTLHSTPFPARVRSIPRS</sequence>
<keyword evidence="2" id="KW-1185">Reference proteome</keyword>
<evidence type="ECO:0000313" key="1">
    <source>
        <dbReference type="EMBL" id="CAG9534128.1"/>
    </source>
</evidence>
<protein>
    <submittedName>
        <fullName evidence="1">Uncharacterized protein</fullName>
    </submittedName>
</protein>
<organism evidence="1 2">
    <name type="scientific">Cercopithifilaria johnstoni</name>
    <dbReference type="NCBI Taxonomy" id="2874296"/>
    <lineage>
        <taxon>Eukaryota</taxon>
        <taxon>Metazoa</taxon>
        <taxon>Ecdysozoa</taxon>
        <taxon>Nematoda</taxon>
        <taxon>Chromadorea</taxon>
        <taxon>Rhabditida</taxon>
        <taxon>Spirurina</taxon>
        <taxon>Spiruromorpha</taxon>
        <taxon>Filarioidea</taxon>
        <taxon>Onchocercidae</taxon>
        <taxon>Cercopithifilaria</taxon>
    </lineage>
</organism>
<reference evidence="1" key="1">
    <citation type="submission" date="2021-09" db="EMBL/GenBank/DDBJ databases">
        <authorList>
            <consortium name="Pathogen Informatics"/>
        </authorList>
    </citation>
    <scope>NUCLEOTIDE SEQUENCE</scope>
</reference>
<proteinExistence type="predicted"/>
<evidence type="ECO:0000313" key="2">
    <source>
        <dbReference type="Proteomes" id="UP000746747"/>
    </source>
</evidence>